<dbReference type="KEGG" id="het:BBW65_02425"/>
<keyword evidence="3" id="KW-1185">Reference proteome</keyword>
<protein>
    <submittedName>
        <fullName evidence="2">Transposase</fullName>
    </submittedName>
</protein>
<evidence type="ECO:0000259" key="1">
    <source>
        <dbReference type="SMART" id="SM01126"/>
    </source>
</evidence>
<organism evidence="2 3">
    <name type="scientific">Helicobacter enhydrae</name>
    <dbReference type="NCBI Taxonomy" id="222136"/>
    <lineage>
        <taxon>Bacteria</taxon>
        <taxon>Pseudomonadati</taxon>
        <taxon>Campylobacterota</taxon>
        <taxon>Epsilonproteobacteria</taxon>
        <taxon>Campylobacterales</taxon>
        <taxon>Helicobacteraceae</taxon>
        <taxon>Helicobacter</taxon>
    </lineage>
</organism>
<dbReference type="PANTHER" id="PTHR33293">
    <property type="entry name" value="INSERTION ELEMENT IS1 1 PROTEIN INSB-RELATED"/>
    <property type="match status" value="1"/>
</dbReference>
<proteinExistence type="predicted"/>
<gene>
    <name evidence="2" type="ORF">BBW65_02425</name>
</gene>
<dbReference type="OrthoDB" id="5362346at2"/>
<dbReference type="InterPro" id="IPR024445">
    <property type="entry name" value="Tnp_ISXO2-like"/>
</dbReference>
<dbReference type="AlphaFoldDB" id="A0A1B1U4Q3"/>
<evidence type="ECO:0000313" key="3">
    <source>
        <dbReference type="Proteomes" id="UP000092884"/>
    </source>
</evidence>
<reference evidence="3" key="1">
    <citation type="submission" date="2016-07" db="EMBL/GenBank/DDBJ databases">
        <authorList>
            <person name="Florea S."/>
            <person name="Webb J.S."/>
            <person name="Jaromczyk J."/>
            <person name="Schardl C.L."/>
        </authorList>
    </citation>
    <scope>NUCLEOTIDE SEQUENCE [LARGE SCALE GENOMIC DNA]</scope>
    <source>
        <strain evidence="3">MIT 01-6242</strain>
    </source>
</reference>
<name>A0A1B1U4Q3_9HELI</name>
<dbReference type="SMART" id="SM01126">
    <property type="entry name" value="DDE_Tnp_IS1595"/>
    <property type="match status" value="1"/>
</dbReference>
<dbReference type="EMBL" id="CP016503">
    <property type="protein sequence ID" value="ANV97729.1"/>
    <property type="molecule type" value="Genomic_DNA"/>
</dbReference>
<dbReference type="RefSeq" id="WP_066339199.1">
    <property type="nucleotide sequence ID" value="NZ_CP016503.1"/>
</dbReference>
<evidence type="ECO:0000313" key="2">
    <source>
        <dbReference type="EMBL" id="ANV97729.1"/>
    </source>
</evidence>
<feature type="domain" description="ISXO2-like transposase" evidence="1">
    <location>
        <begin position="142"/>
        <end position="295"/>
    </location>
</feature>
<dbReference type="PANTHER" id="PTHR33293:SF1">
    <property type="entry name" value="INSERTION ELEMENT IS1 1 PROTEIN INSB-RELATED"/>
    <property type="match status" value="1"/>
</dbReference>
<dbReference type="Pfam" id="PF12762">
    <property type="entry name" value="DDE_Tnp_IS1595"/>
    <property type="match status" value="1"/>
</dbReference>
<accession>A0A1B1U4Q3</accession>
<dbReference type="NCBIfam" id="NF033547">
    <property type="entry name" value="transpos_IS1595"/>
    <property type="match status" value="1"/>
</dbReference>
<dbReference type="Proteomes" id="UP000092884">
    <property type="component" value="Chromosome"/>
</dbReference>
<sequence length="338" mass="39382">MTTNKAELEIIKQLFNALSDDDKKSFLKSLKSKKEISKKLNFTRELKECPHCKSTHFVKNGKVQGRQRFMCMDCKKTFTHTNNTIFYGVKKDIKVWKKYIHCMIEKYSLRKTAQICNISLPTAFAWRHKILDSLQEMMNTIELNGIIEADETFFPLSFKGNHKNFNLPRLAKKRGTANTKRGLSKELVCIPVHHDGLSVWRIPNLRKPKLTDLQKVIHNKIAQESIFVTDGFRAYLKVSLDMNLNHIRIPRNRYKLGAFNIQTINNYHSRLKAMIIYNFKGVSTKYLNNYLVYHNFVNFAKETQRDKEQILLNHIVNTNCISQSVEVSNRSAIPLLVA</sequence>
<dbReference type="STRING" id="222136.BBW65_02425"/>
<dbReference type="InterPro" id="IPR051354">
    <property type="entry name" value="Transposase_27_IS1"/>
</dbReference>